<dbReference type="AlphaFoldDB" id="A0A1N7I0G1"/>
<evidence type="ECO:0000313" key="1">
    <source>
        <dbReference type="EMBL" id="SIS30508.1"/>
    </source>
</evidence>
<protein>
    <recommendedName>
        <fullName evidence="3">Antitoxin component YwqK of the YwqJK toxin-antitoxin module</fullName>
    </recommendedName>
</protein>
<dbReference type="EMBL" id="FTNY01000001">
    <property type="protein sequence ID" value="SIS30508.1"/>
    <property type="molecule type" value="Genomic_DNA"/>
</dbReference>
<keyword evidence="2" id="KW-1185">Reference proteome</keyword>
<accession>A0A1N7I0G1</accession>
<dbReference type="RefSeq" id="WP_076505072.1">
    <property type="nucleotide sequence ID" value="NZ_FTNY01000001.1"/>
</dbReference>
<reference evidence="2" key="1">
    <citation type="submission" date="2017-01" db="EMBL/GenBank/DDBJ databases">
        <authorList>
            <person name="Varghese N."/>
            <person name="Submissions S."/>
        </authorList>
    </citation>
    <scope>NUCLEOTIDE SEQUENCE [LARGE SCALE GENOMIC DNA]</scope>
    <source>
        <strain evidence="2">DSM 17126</strain>
    </source>
</reference>
<dbReference type="Proteomes" id="UP000186373">
    <property type="component" value="Unassembled WGS sequence"/>
</dbReference>
<evidence type="ECO:0000313" key="2">
    <source>
        <dbReference type="Proteomes" id="UP000186373"/>
    </source>
</evidence>
<proteinExistence type="predicted"/>
<gene>
    <name evidence="1" type="ORF">SAMN05421639_101940</name>
</gene>
<evidence type="ECO:0008006" key="3">
    <source>
        <dbReference type="Google" id="ProtNLM"/>
    </source>
</evidence>
<dbReference type="OrthoDB" id="1495806at2"/>
<name>A0A1N7I0G1_9FLAO</name>
<sequence>MKLTLYIFSLFATTVCVKAQTNIRQSDLKDFSIGKEMEKHQPQNVKYKDGKALSPGKYIVLMDEEGRNSEGLKSLFEINQSGKINGEMNFELPGNPLDVKAVYQDDILVKIDKKQNGKLIETSYFDQGIFYEKEFDENGDFKSESRSKDGKVVYSKRMNLSGWDVQDETEGTRTFYYGKTNTVESRTRSKNLEKGATWMEEKYNEKGHLVTKEIRYGNNKRKVINADGSYEMIISTNSGDKVSEYSSKGKLLKTYTDAYPTMPSL</sequence>
<organism evidence="1 2">
    <name type="scientific">Chryseobacterium shigense</name>
    <dbReference type="NCBI Taxonomy" id="297244"/>
    <lineage>
        <taxon>Bacteria</taxon>
        <taxon>Pseudomonadati</taxon>
        <taxon>Bacteroidota</taxon>
        <taxon>Flavobacteriia</taxon>
        <taxon>Flavobacteriales</taxon>
        <taxon>Weeksellaceae</taxon>
        <taxon>Chryseobacterium group</taxon>
        <taxon>Chryseobacterium</taxon>
    </lineage>
</organism>